<proteinExistence type="predicted"/>
<evidence type="ECO:0000313" key="3">
    <source>
        <dbReference type="Proteomes" id="UP000325008"/>
    </source>
</evidence>
<keyword evidence="3" id="KW-1185">Reference proteome</keyword>
<dbReference type="Proteomes" id="UP000325008">
    <property type="component" value="Unassembled WGS sequence"/>
</dbReference>
<name>A0A5C3FGG1_PSEA2</name>
<comment type="caution">
    <text evidence="2">The sequence shown here is derived from an EMBL/GenBank/DDBJ whole genome shotgun (WGS) entry which is preliminary data.</text>
</comment>
<dbReference type="EMBL" id="OOIQ01000002">
    <property type="protein sequence ID" value="SPO43448.1"/>
    <property type="molecule type" value="Genomic_DNA"/>
</dbReference>
<accession>A0A5C3FGG1</accession>
<reference evidence="2" key="1">
    <citation type="submission" date="2018-03" db="EMBL/GenBank/DDBJ databases">
        <authorList>
            <person name="Guldener U."/>
        </authorList>
    </citation>
    <scope>NUCLEOTIDE SEQUENCE [LARGE SCALE GENOMIC DNA]</scope>
    <source>
        <strain evidence="2">ATCC34888</strain>
    </source>
</reference>
<evidence type="ECO:0000256" key="1">
    <source>
        <dbReference type="SAM" id="MobiDB-lite"/>
    </source>
</evidence>
<feature type="region of interest" description="Disordered" evidence="1">
    <location>
        <begin position="118"/>
        <end position="150"/>
    </location>
</feature>
<gene>
    <name evidence="2" type="ORF">PSANT_01133</name>
</gene>
<sequence>MQGDDTNKEVRASPWRHARPCHGQAAVVGSEGRPLAGACGAWRASPCSGMRVLYFSAKSTQTFALEWAERVGSQLPTWPHGIGSPTPPISHTRTPTMLSAPIISSERSLLHALRCIRSNLKQPKQPMNRRGKTGPEKPAQRFTRRPGSCE</sequence>
<protein>
    <submittedName>
        <fullName evidence="2">Uncharacterized protein</fullName>
    </submittedName>
</protein>
<organism evidence="2 3">
    <name type="scientific">Pseudozyma antarctica</name>
    <name type="common">Yeast</name>
    <name type="synonym">Candida antarctica</name>
    <dbReference type="NCBI Taxonomy" id="84753"/>
    <lineage>
        <taxon>Eukaryota</taxon>
        <taxon>Fungi</taxon>
        <taxon>Dikarya</taxon>
        <taxon>Basidiomycota</taxon>
        <taxon>Ustilaginomycotina</taxon>
        <taxon>Ustilaginomycetes</taxon>
        <taxon>Ustilaginales</taxon>
        <taxon>Ustilaginaceae</taxon>
        <taxon>Moesziomyces</taxon>
    </lineage>
</organism>
<evidence type="ECO:0000313" key="2">
    <source>
        <dbReference type="EMBL" id="SPO43448.1"/>
    </source>
</evidence>
<dbReference type="AlphaFoldDB" id="A0A5C3FGG1"/>